<proteinExistence type="predicted"/>
<accession>A0A6A0A7R9</accession>
<name>A0A6A0A7R9_HAELA</name>
<organism evidence="1 2">
    <name type="scientific">Haematococcus lacustris</name>
    <name type="common">Green alga</name>
    <name type="synonym">Haematococcus pluvialis</name>
    <dbReference type="NCBI Taxonomy" id="44745"/>
    <lineage>
        <taxon>Eukaryota</taxon>
        <taxon>Viridiplantae</taxon>
        <taxon>Chlorophyta</taxon>
        <taxon>core chlorophytes</taxon>
        <taxon>Chlorophyceae</taxon>
        <taxon>CS clade</taxon>
        <taxon>Chlamydomonadales</taxon>
        <taxon>Haematococcaceae</taxon>
        <taxon>Haematococcus</taxon>
    </lineage>
</organism>
<feature type="non-terminal residue" evidence="1">
    <location>
        <position position="113"/>
    </location>
</feature>
<feature type="non-terminal residue" evidence="1">
    <location>
        <position position="1"/>
    </location>
</feature>
<protein>
    <submittedName>
        <fullName evidence="1">Uncharacterized protein</fullName>
    </submittedName>
</protein>
<sequence length="113" mass="13159">KAAPQNTNTRHGHPRHWLHPHGSRDNFLTHFCTDEAADLCDELTQLTTAIGSRDPARRERRIQTIFQISMQQRFSTLLKHGFSPHVTGTSRSSDHWCQWFLHSQKQLESVEKM</sequence>
<evidence type="ECO:0000313" key="1">
    <source>
        <dbReference type="EMBL" id="GFH28586.1"/>
    </source>
</evidence>
<reference evidence="1 2" key="1">
    <citation type="submission" date="2020-02" db="EMBL/GenBank/DDBJ databases">
        <title>Draft genome sequence of Haematococcus lacustris strain NIES-144.</title>
        <authorList>
            <person name="Morimoto D."/>
            <person name="Nakagawa S."/>
            <person name="Yoshida T."/>
            <person name="Sawayama S."/>
        </authorList>
    </citation>
    <scope>NUCLEOTIDE SEQUENCE [LARGE SCALE GENOMIC DNA]</scope>
    <source>
        <strain evidence="1 2">NIES-144</strain>
    </source>
</reference>
<keyword evidence="2" id="KW-1185">Reference proteome</keyword>
<evidence type="ECO:0000313" key="2">
    <source>
        <dbReference type="Proteomes" id="UP000485058"/>
    </source>
</evidence>
<dbReference type="Proteomes" id="UP000485058">
    <property type="component" value="Unassembled WGS sequence"/>
</dbReference>
<comment type="caution">
    <text evidence="1">The sequence shown here is derived from an EMBL/GenBank/DDBJ whole genome shotgun (WGS) entry which is preliminary data.</text>
</comment>
<dbReference type="AlphaFoldDB" id="A0A6A0A7R9"/>
<gene>
    <name evidence="1" type="ORF">HaLaN_27101</name>
</gene>
<dbReference type="EMBL" id="BLLF01003944">
    <property type="protein sequence ID" value="GFH28586.1"/>
    <property type="molecule type" value="Genomic_DNA"/>
</dbReference>